<dbReference type="InterPro" id="IPR007400">
    <property type="entry name" value="PrpF-like"/>
</dbReference>
<feature type="region of interest" description="Disordered" evidence="3">
    <location>
        <begin position="563"/>
        <end position="595"/>
    </location>
</feature>
<dbReference type="EMBL" id="MCFA01000005">
    <property type="protein sequence ID" value="ORY18765.1"/>
    <property type="molecule type" value="Genomic_DNA"/>
</dbReference>
<dbReference type="GO" id="GO:0016853">
    <property type="term" value="F:isomerase activity"/>
    <property type="evidence" value="ECO:0007669"/>
    <property type="project" value="UniProtKB-KW"/>
</dbReference>
<comment type="caution">
    <text evidence="4">The sequence shown here is derived from an EMBL/GenBank/DDBJ whole genome shotgun (WGS) entry which is preliminary data.</text>
</comment>
<name>A0A1Y2A9T6_9PLEO</name>
<reference evidence="4 5" key="1">
    <citation type="submission" date="2016-07" db="EMBL/GenBank/DDBJ databases">
        <title>Pervasive Adenine N6-methylation of Active Genes in Fungi.</title>
        <authorList>
            <consortium name="DOE Joint Genome Institute"/>
            <person name="Mondo S.J."/>
            <person name="Dannebaum R.O."/>
            <person name="Kuo R.C."/>
            <person name="Labutti K."/>
            <person name="Haridas S."/>
            <person name="Kuo A."/>
            <person name="Salamov A."/>
            <person name="Ahrendt S.R."/>
            <person name="Lipzen A."/>
            <person name="Sullivan W."/>
            <person name="Andreopoulos W.B."/>
            <person name="Clum A."/>
            <person name="Lindquist E."/>
            <person name="Daum C."/>
            <person name="Ramamoorthy G.K."/>
            <person name="Gryganskyi A."/>
            <person name="Culley D."/>
            <person name="Magnuson J.K."/>
            <person name="James T.Y."/>
            <person name="O'Malley M.A."/>
            <person name="Stajich J.E."/>
            <person name="Spatafora J.W."/>
            <person name="Visel A."/>
            <person name="Grigoriev I.V."/>
        </authorList>
    </citation>
    <scope>NUCLEOTIDE SEQUENCE [LARGE SCALE GENOMIC DNA]</scope>
    <source>
        <strain evidence="4 5">CBS 115471</strain>
    </source>
</reference>
<dbReference type="OrthoDB" id="10267539at2759"/>
<dbReference type="Gene3D" id="3.10.310.10">
    <property type="entry name" value="Diaminopimelate Epimerase, Chain A, domain 1"/>
    <property type="match status" value="2"/>
</dbReference>
<keyword evidence="2" id="KW-0413">Isomerase</keyword>
<evidence type="ECO:0000256" key="3">
    <source>
        <dbReference type="SAM" id="MobiDB-lite"/>
    </source>
</evidence>
<organism evidence="4 5">
    <name type="scientific">Clohesyomyces aquaticus</name>
    <dbReference type="NCBI Taxonomy" id="1231657"/>
    <lineage>
        <taxon>Eukaryota</taxon>
        <taxon>Fungi</taxon>
        <taxon>Dikarya</taxon>
        <taxon>Ascomycota</taxon>
        <taxon>Pezizomycotina</taxon>
        <taxon>Dothideomycetes</taxon>
        <taxon>Pleosporomycetidae</taxon>
        <taxon>Pleosporales</taxon>
        <taxon>Lindgomycetaceae</taxon>
        <taxon>Clohesyomyces</taxon>
    </lineage>
</organism>
<dbReference type="Proteomes" id="UP000193144">
    <property type="component" value="Unassembled WGS sequence"/>
</dbReference>
<dbReference type="PANTHER" id="PTHR43709:SF2">
    <property type="entry name" value="DUF453 DOMAIN PROTEIN (AFU_ORTHOLOGUE AFUA_6G00360)"/>
    <property type="match status" value="1"/>
</dbReference>
<dbReference type="AlphaFoldDB" id="A0A1Y2A9T6"/>
<evidence type="ECO:0000256" key="1">
    <source>
        <dbReference type="ARBA" id="ARBA00007673"/>
    </source>
</evidence>
<dbReference type="SUPFAM" id="SSF54506">
    <property type="entry name" value="Diaminopimelate epimerase-like"/>
    <property type="match status" value="2"/>
</dbReference>
<gene>
    <name evidence="4" type="ORF">BCR34DRAFT_553421</name>
</gene>
<evidence type="ECO:0000313" key="4">
    <source>
        <dbReference type="EMBL" id="ORY18765.1"/>
    </source>
</evidence>
<proteinExistence type="inferred from homology"/>
<evidence type="ECO:0000313" key="5">
    <source>
        <dbReference type="Proteomes" id="UP000193144"/>
    </source>
</evidence>
<keyword evidence="5" id="KW-1185">Reference proteome</keyword>
<accession>A0A1Y2A9T6</accession>
<feature type="compositionally biased region" description="Basic and acidic residues" evidence="3">
    <location>
        <begin position="572"/>
        <end position="591"/>
    </location>
</feature>
<sequence length="719" mass="78645">MRTVSTKVRIRSVFGVRPSLSCPYGRRFLASSEAPSGNAETRSSPRALQKAIKAAYYRGGTSRALIIQPRDLPRNRSQWPAIFRQLMGSPDPYGRQLDGMGAGISSLSKICLVEPCNAKVHGNLLSGEQSPSNDSQPIIDYTFVGLGVQDDLVDVAGNCGNMSSAIGPFAYNSGLLTEDFYREKQGSVTIRMRNTNTMKLFAATFDVVDGQAAVQGNYSIDGVAGTGAKMKLDFMNPFGSKTGKLLPTGKKVDIIVGHRASCVDGANPAIFVRADDVGITGTVLPNELDSLPEKLELLEKIRRAGAVAMGLAKSEDEVARTIPKIGMVSMSSTHEVLSGETIKSASVDIVVRFISDGQPHRAIPLTAALTTAVAAKLPGTIVEQLLAPEPIVDDAITIGHASGRIQVNANMIRSGSELEPESASVYRTARRIFEGHVYWTDYANTEERPVPEDIDELPNHSLGLAYVLESRGKDSSLLFKGSTHSQVAACTSTDPCNPEAIIHLPVRDQLIELKRSRTDLLELLVELQKGQAQSSKMNREIVYQLKAARGNLNRVIDEISGSDALKRSGPLGHEEPSSSANKKDITTPHSDDQEDATLLSGYVDGLKRLTRSPSLDTGRNPPPKNSPTTSKTLTWQDKRRLWFNSIDIHRPMYHKRLLMAPLTHRPLYHKLLWHGVRGRKVLPKAAKGRPLEEVVSRQRQIGRRIPDVFESVDNQERRC</sequence>
<dbReference type="Pfam" id="PF04303">
    <property type="entry name" value="PrpF"/>
    <property type="match status" value="1"/>
</dbReference>
<dbReference type="STRING" id="1231657.A0A1Y2A9T6"/>
<feature type="region of interest" description="Disordered" evidence="3">
    <location>
        <begin position="609"/>
        <end position="631"/>
    </location>
</feature>
<evidence type="ECO:0000256" key="2">
    <source>
        <dbReference type="ARBA" id="ARBA00023235"/>
    </source>
</evidence>
<protein>
    <submittedName>
        <fullName evidence="4">PrpF protein-domain-containing protein</fullName>
    </submittedName>
</protein>
<comment type="similarity">
    <text evidence="1">Belongs to the PrpF family.</text>
</comment>
<dbReference type="PANTHER" id="PTHR43709">
    <property type="entry name" value="ACONITATE ISOMERASE-RELATED"/>
    <property type="match status" value="1"/>
</dbReference>